<evidence type="ECO:0000256" key="1">
    <source>
        <dbReference type="SAM" id="MobiDB-lite"/>
    </source>
</evidence>
<feature type="chain" id="PRO_5004565229" description="Rap1a immunity protein domain-containing protein" evidence="2">
    <location>
        <begin position="25"/>
        <end position="141"/>
    </location>
</feature>
<name>T0J9D8_9SPHN</name>
<dbReference type="InterPro" id="IPR041238">
    <property type="entry name" value="Rap1a"/>
</dbReference>
<dbReference type="Gene3D" id="1.10.890.40">
    <property type="match status" value="1"/>
</dbReference>
<evidence type="ECO:0000313" key="4">
    <source>
        <dbReference type="EMBL" id="EQB18539.1"/>
    </source>
</evidence>
<proteinExistence type="predicted"/>
<feature type="signal peptide" evidence="2">
    <location>
        <begin position="1"/>
        <end position="24"/>
    </location>
</feature>
<feature type="compositionally biased region" description="Basic residues" evidence="1">
    <location>
        <begin position="125"/>
        <end position="141"/>
    </location>
</feature>
<gene>
    <name evidence="4" type="ORF">L284_04325</name>
</gene>
<dbReference type="Proteomes" id="UP000015527">
    <property type="component" value="Unassembled WGS sequence"/>
</dbReference>
<dbReference type="eggNOG" id="ENOG5033G3R">
    <property type="taxonomic scope" value="Bacteria"/>
</dbReference>
<comment type="caution">
    <text evidence="4">The sequence shown here is derived from an EMBL/GenBank/DDBJ whole genome shotgun (WGS) entry which is preliminary data.</text>
</comment>
<sequence>MNSAKLACLALIAPLGLLPVAANASFYTGDELYASCMAQRGSNDYVEKSYECIAYITGAVDAFNTVRKNNKQDSCIPAEVTISRLREVTMDYLARNPNDRKGSASEQVYAATRKAWPCKGEAKKSPAKKAVSKKRAVKKKR</sequence>
<dbReference type="AlphaFoldDB" id="T0J9D8"/>
<accession>T0J9D8</accession>
<dbReference type="EMBL" id="ATHL01000038">
    <property type="protein sequence ID" value="EQB18539.1"/>
    <property type="molecule type" value="Genomic_DNA"/>
</dbReference>
<dbReference type="RefSeq" id="WP_021232828.1">
    <property type="nucleotide sequence ID" value="NZ_ATHL01000038.1"/>
</dbReference>
<reference evidence="4 5" key="1">
    <citation type="journal article" date="2013" name="Genome Announc.">
        <title>Genome Sequence of Novosphingobium lindaniclasticum LE124T, Isolated from a Hexachlorocyclohexane Dumpsite.</title>
        <authorList>
            <person name="Saxena A."/>
            <person name="Nayyar N."/>
            <person name="Sangwan N."/>
            <person name="Kumari R."/>
            <person name="Khurana J.P."/>
            <person name="Lal R."/>
        </authorList>
    </citation>
    <scope>NUCLEOTIDE SEQUENCE [LARGE SCALE GENOMIC DNA]</scope>
    <source>
        <strain evidence="4 5">LE124</strain>
    </source>
</reference>
<keyword evidence="5" id="KW-1185">Reference proteome</keyword>
<evidence type="ECO:0000256" key="2">
    <source>
        <dbReference type="SAM" id="SignalP"/>
    </source>
</evidence>
<protein>
    <recommendedName>
        <fullName evidence="3">Rap1a immunity protein domain-containing protein</fullName>
    </recommendedName>
</protein>
<dbReference type="OrthoDB" id="8454367at2"/>
<organism evidence="4 5">
    <name type="scientific">Novosphingobium lindaniclasticum LE124</name>
    <dbReference type="NCBI Taxonomy" id="1096930"/>
    <lineage>
        <taxon>Bacteria</taxon>
        <taxon>Pseudomonadati</taxon>
        <taxon>Pseudomonadota</taxon>
        <taxon>Alphaproteobacteria</taxon>
        <taxon>Sphingomonadales</taxon>
        <taxon>Sphingomonadaceae</taxon>
        <taxon>Novosphingobium</taxon>
    </lineage>
</organism>
<dbReference type="Pfam" id="PF18602">
    <property type="entry name" value="Rap1a"/>
    <property type="match status" value="1"/>
</dbReference>
<dbReference type="PATRIC" id="fig|1096930.3.peg.850"/>
<feature type="region of interest" description="Disordered" evidence="1">
    <location>
        <begin position="120"/>
        <end position="141"/>
    </location>
</feature>
<keyword evidence="2" id="KW-0732">Signal</keyword>
<evidence type="ECO:0000259" key="3">
    <source>
        <dbReference type="Pfam" id="PF18602"/>
    </source>
</evidence>
<evidence type="ECO:0000313" key="5">
    <source>
        <dbReference type="Proteomes" id="UP000015527"/>
    </source>
</evidence>
<feature type="domain" description="Rap1a immunity protein" evidence="3">
    <location>
        <begin position="28"/>
        <end position="118"/>
    </location>
</feature>